<gene>
    <name evidence="1" type="ORF">AMTR_s00040p00147480</name>
</gene>
<evidence type="ECO:0000313" key="1">
    <source>
        <dbReference type="EMBL" id="ERN13075.1"/>
    </source>
</evidence>
<accession>W1PZP6</accession>
<dbReference type="EMBL" id="KI392591">
    <property type="protein sequence ID" value="ERN13075.1"/>
    <property type="molecule type" value="Genomic_DNA"/>
</dbReference>
<dbReference type="AlphaFoldDB" id="W1PZP6"/>
<reference evidence="2" key="1">
    <citation type="journal article" date="2013" name="Science">
        <title>The Amborella genome and the evolution of flowering plants.</title>
        <authorList>
            <consortium name="Amborella Genome Project"/>
        </authorList>
    </citation>
    <scope>NUCLEOTIDE SEQUENCE [LARGE SCALE GENOMIC DNA]</scope>
</reference>
<evidence type="ECO:0000313" key="2">
    <source>
        <dbReference type="Proteomes" id="UP000017836"/>
    </source>
</evidence>
<organism evidence="1 2">
    <name type="scientific">Amborella trichopoda</name>
    <dbReference type="NCBI Taxonomy" id="13333"/>
    <lineage>
        <taxon>Eukaryota</taxon>
        <taxon>Viridiplantae</taxon>
        <taxon>Streptophyta</taxon>
        <taxon>Embryophyta</taxon>
        <taxon>Tracheophyta</taxon>
        <taxon>Spermatophyta</taxon>
        <taxon>Magnoliopsida</taxon>
        <taxon>Amborellales</taxon>
        <taxon>Amborellaceae</taxon>
        <taxon>Amborella</taxon>
    </lineage>
</organism>
<sequence length="143" mass="15733">MNYVANNYTILSRLVANHFGPLFSGAPTTMYLLAPPQPVSPAPTTCSPSCSMQLPCHQGHLQPLLLGPFYLLPFPLTPPPLCRVLLEYVTEVILGDLPPSLPHPQVEVIVDIQPYNLCLQHVPPWSMNPLECTLVSLRFCCGT</sequence>
<proteinExistence type="predicted"/>
<protein>
    <submittedName>
        <fullName evidence="1">Uncharacterized protein</fullName>
    </submittedName>
</protein>
<keyword evidence="2" id="KW-1185">Reference proteome</keyword>
<dbReference type="HOGENOM" id="CLU_1811113_0_0_1"/>
<dbReference type="Gramene" id="ERN13075">
    <property type="protein sequence ID" value="ERN13075"/>
    <property type="gene ID" value="AMTR_s00040p00147480"/>
</dbReference>
<name>W1PZP6_AMBTC</name>
<feature type="non-terminal residue" evidence="1">
    <location>
        <position position="143"/>
    </location>
</feature>
<dbReference type="Proteomes" id="UP000017836">
    <property type="component" value="Unassembled WGS sequence"/>
</dbReference>